<dbReference type="AlphaFoldDB" id="A0A285PIZ2"/>
<dbReference type="Proteomes" id="UP000219439">
    <property type="component" value="Unassembled WGS sequence"/>
</dbReference>
<evidence type="ECO:0000313" key="1">
    <source>
        <dbReference type="EMBL" id="SNZ21685.1"/>
    </source>
</evidence>
<dbReference type="EMBL" id="OBEL01000011">
    <property type="protein sequence ID" value="SNZ21685.1"/>
    <property type="molecule type" value="Genomic_DNA"/>
</dbReference>
<name>A0A285PIZ2_9HYPH</name>
<evidence type="ECO:0000313" key="2">
    <source>
        <dbReference type="Proteomes" id="UP000219439"/>
    </source>
</evidence>
<organism evidence="1 2">
    <name type="scientific">Cohaesibacter gelatinilyticus</name>
    <dbReference type="NCBI Taxonomy" id="372072"/>
    <lineage>
        <taxon>Bacteria</taxon>
        <taxon>Pseudomonadati</taxon>
        <taxon>Pseudomonadota</taxon>
        <taxon>Alphaproteobacteria</taxon>
        <taxon>Hyphomicrobiales</taxon>
        <taxon>Cohaesibacteraceae</taxon>
    </lineage>
</organism>
<accession>A0A285PIZ2</accession>
<keyword evidence="2" id="KW-1185">Reference proteome</keyword>
<sequence>MLMTTNVHNVTSVELVGCDLNNSGSRTLAITCDDGSTFEIGLFGETAALENLPKSATFRDFTDVEVNLFEEVE</sequence>
<reference evidence="1 2" key="1">
    <citation type="submission" date="2017-09" db="EMBL/GenBank/DDBJ databases">
        <authorList>
            <person name="Ehlers B."/>
            <person name="Leendertz F.H."/>
        </authorList>
    </citation>
    <scope>NUCLEOTIDE SEQUENCE [LARGE SCALE GENOMIC DNA]</scope>
    <source>
        <strain evidence="1 2">DSM 18289</strain>
    </source>
</reference>
<gene>
    <name evidence="1" type="ORF">SAMN06265368_4810</name>
</gene>
<proteinExistence type="predicted"/>
<protein>
    <submittedName>
        <fullName evidence="1">Uncharacterized protein</fullName>
    </submittedName>
</protein>